<evidence type="ECO:0000313" key="8">
    <source>
        <dbReference type="Proteomes" id="UP000614047"/>
    </source>
</evidence>
<organism evidence="7 8">
    <name type="scientific">Actinomadura viridis</name>
    <dbReference type="NCBI Taxonomy" id="58110"/>
    <lineage>
        <taxon>Bacteria</taxon>
        <taxon>Bacillati</taxon>
        <taxon>Actinomycetota</taxon>
        <taxon>Actinomycetes</taxon>
        <taxon>Streptosporangiales</taxon>
        <taxon>Thermomonosporaceae</taxon>
        <taxon>Actinomadura</taxon>
    </lineage>
</organism>
<keyword evidence="2" id="KW-0813">Transport</keyword>
<keyword evidence="3" id="KW-0547">Nucleotide-binding</keyword>
<dbReference type="GO" id="GO:0015658">
    <property type="term" value="F:branched-chain amino acid transmembrane transporter activity"/>
    <property type="evidence" value="ECO:0007669"/>
    <property type="project" value="TreeGrafter"/>
</dbReference>
<dbReference type="InterPro" id="IPR003439">
    <property type="entry name" value="ABC_transporter-like_ATP-bd"/>
</dbReference>
<dbReference type="GO" id="GO:0005524">
    <property type="term" value="F:ATP binding"/>
    <property type="evidence" value="ECO:0007669"/>
    <property type="project" value="UniProtKB-KW"/>
</dbReference>
<keyword evidence="5" id="KW-0029">Amino-acid transport</keyword>
<dbReference type="PANTHER" id="PTHR43820">
    <property type="entry name" value="HIGH-AFFINITY BRANCHED-CHAIN AMINO ACID TRANSPORT ATP-BINDING PROTEIN LIVF"/>
    <property type="match status" value="1"/>
</dbReference>
<evidence type="ECO:0000256" key="5">
    <source>
        <dbReference type="ARBA" id="ARBA00022970"/>
    </source>
</evidence>
<dbReference type="Proteomes" id="UP000614047">
    <property type="component" value="Unassembled WGS sequence"/>
</dbReference>
<dbReference type="InterPro" id="IPR027417">
    <property type="entry name" value="P-loop_NTPase"/>
</dbReference>
<dbReference type="RefSeq" id="WP_197009827.1">
    <property type="nucleotide sequence ID" value="NZ_BAABES010000007.1"/>
</dbReference>
<evidence type="ECO:0000256" key="2">
    <source>
        <dbReference type="ARBA" id="ARBA00022448"/>
    </source>
</evidence>
<dbReference type="PANTHER" id="PTHR43820:SF4">
    <property type="entry name" value="HIGH-AFFINITY BRANCHED-CHAIN AMINO ACID TRANSPORT ATP-BINDING PROTEIN LIVF"/>
    <property type="match status" value="1"/>
</dbReference>
<feature type="domain" description="ABC transporter" evidence="6">
    <location>
        <begin position="10"/>
        <end position="236"/>
    </location>
</feature>
<gene>
    <name evidence="7" type="ORF">IW256_001004</name>
</gene>
<dbReference type="Pfam" id="PF00005">
    <property type="entry name" value="ABC_tran"/>
    <property type="match status" value="1"/>
</dbReference>
<dbReference type="PROSITE" id="PS50893">
    <property type="entry name" value="ABC_TRANSPORTER_2"/>
    <property type="match status" value="1"/>
</dbReference>
<sequence length="237" mass="25057">MMGRAPRALLTVRDLTAGRGCGRILSGLDLDVRRNEIVALVGPPGAGKTTVMEAVAGLIRSERGTVRLGDADLTRLPAERIVARGLAYVPADLCLFDGLTVAENLRLGARRPRPDLEPVLGLFPVLGGRLGRLAGSLPHGERRVCAMARAMMGGPRLLMIDDVSHGLAPKNVDEVMRYLGDIRASGTSVLLAEQEVETALSVADRAYVMAGGAVVASGTAGRMLTDPRIRSEYLGVL</sequence>
<keyword evidence="8" id="KW-1185">Reference proteome</keyword>
<comment type="similarity">
    <text evidence="1">Belongs to the ABC transporter superfamily.</text>
</comment>
<dbReference type="InterPro" id="IPR052156">
    <property type="entry name" value="BCAA_Transport_ATP-bd_LivF"/>
</dbReference>
<reference evidence="7" key="1">
    <citation type="submission" date="2020-11" db="EMBL/GenBank/DDBJ databases">
        <title>Sequencing the genomes of 1000 actinobacteria strains.</title>
        <authorList>
            <person name="Klenk H.-P."/>
        </authorList>
    </citation>
    <scope>NUCLEOTIDE SEQUENCE</scope>
    <source>
        <strain evidence="7">DSM 43175</strain>
    </source>
</reference>
<evidence type="ECO:0000256" key="3">
    <source>
        <dbReference type="ARBA" id="ARBA00022741"/>
    </source>
</evidence>
<evidence type="ECO:0000256" key="4">
    <source>
        <dbReference type="ARBA" id="ARBA00022840"/>
    </source>
</evidence>
<dbReference type="AlphaFoldDB" id="A0A931DG61"/>
<accession>A0A931DG61</accession>
<comment type="caution">
    <text evidence="7">The sequence shown here is derived from an EMBL/GenBank/DDBJ whole genome shotgun (WGS) entry which is preliminary data.</text>
</comment>
<keyword evidence="4 7" id="KW-0067">ATP-binding</keyword>
<dbReference type="GO" id="GO:0015807">
    <property type="term" value="P:L-amino acid transport"/>
    <property type="evidence" value="ECO:0007669"/>
    <property type="project" value="TreeGrafter"/>
</dbReference>
<evidence type="ECO:0000256" key="1">
    <source>
        <dbReference type="ARBA" id="ARBA00005417"/>
    </source>
</evidence>
<protein>
    <submittedName>
        <fullName evidence="7">Branched-chain amino acid transport system ATP-binding protein</fullName>
    </submittedName>
</protein>
<dbReference type="EMBL" id="JADOUA010000001">
    <property type="protein sequence ID" value="MBG6086891.1"/>
    <property type="molecule type" value="Genomic_DNA"/>
</dbReference>
<evidence type="ECO:0000313" key="7">
    <source>
        <dbReference type="EMBL" id="MBG6086891.1"/>
    </source>
</evidence>
<dbReference type="SUPFAM" id="SSF52540">
    <property type="entry name" value="P-loop containing nucleoside triphosphate hydrolases"/>
    <property type="match status" value="1"/>
</dbReference>
<dbReference type="SMART" id="SM00382">
    <property type="entry name" value="AAA"/>
    <property type="match status" value="1"/>
</dbReference>
<dbReference type="GO" id="GO:0016887">
    <property type="term" value="F:ATP hydrolysis activity"/>
    <property type="evidence" value="ECO:0007669"/>
    <property type="project" value="InterPro"/>
</dbReference>
<dbReference type="Gene3D" id="3.40.50.300">
    <property type="entry name" value="P-loop containing nucleotide triphosphate hydrolases"/>
    <property type="match status" value="1"/>
</dbReference>
<evidence type="ECO:0000259" key="6">
    <source>
        <dbReference type="PROSITE" id="PS50893"/>
    </source>
</evidence>
<proteinExistence type="inferred from homology"/>
<name>A0A931DG61_9ACTN</name>
<dbReference type="InterPro" id="IPR003593">
    <property type="entry name" value="AAA+_ATPase"/>
</dbReference>